<dbReference type="GO" id="GO:0000155">
    <property type="term" value="F:phosphorelay sensor kinase activity"/>
    <property type="evidence" value="ECO:0007669"/>
    <property type="project" value="InterPro"/>
</dbReference>
<feature type="transmembrane region" description="Helical" evidence="10">
    <location>
        <begin position="26"/>
        <end position="44"/>
    </location>
</feature>
<dbReference type="InterPro" id="IPR036890">
    <property type="entry name" value="HATPase_C_sf"/>
</dbReference>
<dbReference type="InterPro" id="IPR011712">
    <property type="entry name" value="Sig_transdc_His_kin_sub3_dim/P"/>
</dbReference>
<evidence type="ECO:0000256" key="10">
    <source>
        <dbReference type="SAM" id="Phobius"/>
    </source>
</evidence>
<organism evidence="12 13">
    <name type="scientific">Brachybacterium massiliense</name>
    <dbReference type="NCBI Taxonomy" id="1755098"/>
    <lineage>
        <taxon>Bacteria</taxon>
        <taxon>Bacillati</taxon>
        <taxon>Actinomycetota</taxon>
        <taxon>Actinomycetes</taxon>
        <taxon>Micrococcales</taxon>
        <taxon>Dermabacteraceae</taxon>
        <taxon>Brachybacterium</taxon>
    </lineage>
</organism>
<dbReference type="PANTHER" id="PTHR24421">
    <property type="entry name" value="NITRATE/NITRITE SENSOR PROTEIN NARX-RELATED"/>
    <property type="match status" value="1"/>
</dbReference>
<evidence type="ECO:0000256" key="7">
    <source>
        <dbReference type="ARBA" id="ARBA00022840"/>
    </source>
</evidence>
<evidence type="ECO:0000313" key="12">
    <source>
        <dbReference type="EMBL" id="HJG92795.1"/>
    </source>
</evidence>
<dbReference type="InterPro" id="IPR050482">
    <property type="entry name" value="Sensor_HK_TwoCompSys"/>
</dbReference>
<protein>
    <recommendedName>
        <fullName evidence="2">histidine kinase</fullName>
        <ecNumber evidence="2">2.7.13.3</ecNumber>
    </recommendedName>
</protein>
<keyword evidence="3" id="KW-0597">Phosphoprotein</keyword>
<evidence type="ECO:0000256" key="3">
    <source>
        <dbReference type="ARBA" id="ARBA00022553"/>
    </source>
</evidence>
<feature type="transmembrane region" description="Helical" evidence="10">
    <location>
        <begin position="116"/>
        <end position="139"/>
    </location>
</feature>
<feature type="transmembrane region" description="Helical" evidence="10">
    <location>
        <begin position="74"/>
        <end position="104"/>
    </location>
</feature>
<evidence type="ECO:0000313" key="13">
    <source>
        <dbReference type="Proteomes" id="UP000742460"/>
    </source>
</evidence>
<dbReference type="Gene3D" id="1.20.5.1930">
    <property type="match status" value="1"/>
</dbReference>
<keyword evidence="10" id="KW-0472">Membrane</keyword>
<accession>A0A921SYC7</accession>
<dbReference type="AlphaFoldDB" id="A0A921SYC7"/>
<name>A0A921SYC7_9MICO</name>
<dbReference type="Pfam" id="PF07730">
    <property type="entry name" value="HisKA_3"/>
    <property type="match status" value="1"/>
</dbReference>
<dbReference type="PANTHER" id="PTHR24421:SF10">
    <property type="entry name" value="NITRATE_NITRITE SENSOR PROTEIN NARQ"/>
    <property type="match status" value="1"/>
</dbReference>
<reference evidence="12" key="1">
    <citation type="journal article" date="2021" name="PeerJ">
        <title>Extensive microbial diversity within the chicken gut microbiome revealed by metagenomics and culture.</title>
        <authorList>
            <person name="Gilroy R."/>
            <person name="Ravi A."/>
            <person name="Getino M."/>
            <person name="Pursley I."/>
            <person name="Horton D.L."/>
            <person name="Alikhan N.F."/>
            <person name="Baker D."/>
            <person name="Gharbi K."/>
            <person name="Hall N."/>
            <person name="Watson M."/>
            <person name="Adriaenssens E.M."/>
            <person name="Foster-Nyarko E."/>
            <person name="Jarju S."/>
            <person name="Secka A."/>
            <person name="Antonio M."/>
            <person name="Oren A."/>
            <person name="Chaudhuri R.R."/>
            <person name="La Ragione R."/>
            <person name="Hildebrand F."/>
            <person name="Pallen M.J."/>
        </authorList>
    </citation>
    <scope>NUCLEOTIDE SEQUENCE</scope>
    <source>
        <strain evidence="12">ChiGjej5B5-22894</strain>
    </source>
</reference>
<keyword evidence="8" id="KW-0902">Two-component regulatory system</keyword>
<sequence length="413" mass="43774">MSADPPEQRAHEPAQRSPARLDLVDHGVLAGYLLLAAGFGYLSLESDLRTPPAGLLLLGVLGTASVLIRPRRPVLSFAAAIVLLPATFAVGSGAEAVLPLPALYRAGSAHSARRAWAMFGISSFVGVVAALVLAIRVRIGPPLLGLAPRIGTETWVSEWLSTAALFLGIALIITLLGINVGHRRRLIAALVERADQMQRERDQLASIAGAHERERIAREMHDVIAHSLSVMIALADGAHAAAPQRPEESRQVIGRVAETGRRTLGEVRRLLTTVREGDGAGTPPAPALGIEQLPALVDEFRAAGLPVRLQQRGTLEPGATLGLTVYRIVQESLTNVLRHAQDVRDVLVRVLVGAGEVTVLVEDTSSPALPVTDPGRGLVGIQERAAFYAGHVSAGPRAGGGWRVAVRLPLEER</sequence>
<feature type="transmembrane region" description="Helical" evidence="10">
    <location>
        <begin position="159"/>
        <end position="178"/>
    </location>
</feature>
<evidence type="ECO:0000259" key="11">
    <source>
        <dbReference type="Pfam" id="PF07730"/>
    </source>
</evidence>
<keyword evidence="7" id="KW-0067">ATP-binding</keyword>
<keyword evidence="9" id="KW-0175">Coiled coil</keyword>
<keyword evidence="10" id="KW-0812">Transmembrane</keyword>
<evidence type="ECO:0000256" key="4">
    <source>
        <dbReference type="ARBA" id="ARBA00022679"/>
    </source>
</evidence>
<dbReference type="CDD" id="cd16917">
    <property type="entry name" value="HATPase_UhpB-NarQ-NarX-like"/>
    <property type="match status" value="1"/>
</dbReference>
<comment type="caution">
    <text evidence="12">The sequence shown here is derived from an EMBL/GenBank/DDBJ whole genome shotgun (WGS) entry which is preliminary data.</text>
</comment>
<dbReference type="Gene3D" id="3.30.565.10">
    <property type="entry name" value="Histidine kinase-like ATPase, C-terminal domain"/>
    <property type="match status" value="1"/>
</dbReference>
<dbReference type="GO" id="GO:0046983">
    <property type="term" value="F:protein dimerization activity"/>
    <property type="evidence" value="ECO:0007669"/>
    <property type="project" value="InterPro"/>
</dbReference>
<dbReference type="EC" id="2.7.13.3" evidence="2"/>
<evidence type="ECO:0000256" key="5">
    <source>
        <dbReference type="ARBA" id="ARBA00022741"/>
    </source>
</evidence>
<evidence type="ECO:0000256" key="1">
    <source>
        <dbReference type="ARBA" id="ARBA00000085"/>
    </source>
</evidence>
<comment type="catalytic activity">
    <reaction evidence="1">
        <text>ATP + protein L-histidine = ADP + protein N-phospho-L-histidine.</text>
        <dbReference type="EC" id="2.7.13.3"/>
    </reaction>
</comment>
<reference evidence="12" key="2">
    <citation type="submission" date="2021-09" db="EMBL/GenBank/DDBJ databases">
        <authorList>
            <person name="Gilroy R."/>
        </authorList>
    </citation>
    <scope>NUCLEOTIDE SEQUENCE</scope>
    <source>
        <strain evidence="12">ChiGjej5B5-22894</strain>
    </source>
</reference>
<evidence type="ECO:0000256" key="6">
    <source>
        <dbReference type="ARBA" id="ARBA00022777"/>
    </source>
</evidence>
<feature type="domain" description="Signal transduction histidine kinase subgroup 3 dimerisation and phosphoacceptor" evidence="11">
    <location>
        <begin position="212"/>
        <end position="277"/>
    </location>
</feature>
<dbReference type="GO" id="GO:0005524">
    <property type="term" value="F:ATP binding"/>
    <property type="evidence" value="ECO:0007669"/>
    <property type="project" value="UniProtKB-KW"/>
</dbReference>
<dbReference type="SUPFAM" id="SSF55874">
    <property type="entry name" value="ATPase domain of HSP90 chaperone/DNA topoisomerase II/histidine kinase"/>
    <property type="match status" value="1"/>
</dbReference>
<keyword evidence="10" id="KW-1133">Transmembrane helix</keyword>
<dbReference type="GO" id="GO:0016020">
    <property type="term" value="C:membrane"/>
    <property type="evidence" value="ECO:0007669"/>
    <property type="project" value="InterPro"/>
</dbReference>
<gene>
    <name evidence="12" type="ORF">K8V81_13840</name>
</gene>
<evidence type="ECO:0000256" key="2">
    <source>
        <dbReference type="ARBA" id="ARBA00012438"/>
    </source>
</evidence>
<keyword evidence="4" id="KW-0808">Transferase</keyword>
<keyword evidence="5" id="KW-0547">Nucleotide-binding</keyword>
<proteinExistence type="predicted"/>
<feature type="coiled-coil region" evidence="9">
    <location>
        <begin position="187"/>
        <end position="214"/>
    </location>
</feature>
<evidence type="ECO:0000256" key="9">
    <source>
        <dbReference type="SAM" id="Coils"/>
    </source>
</evidence>
<dbReference type="EMBL" id="DYUE01000331">
    <property type="protein sequence ID" value="HJG92795.1"/>
    <property type="molecule type" value="Genomic_DNA"/>
</dbReference>
<dbReference type="Proteomes" id="UP000742460">
    <property type="component" value="Unassembled WGS sequence"/>
</dbReference>
<keyword evidence="6 12" id="KW-0418">Kinase</keyword>
<feature type="transmembrane region" description="Helical" evidence="10">
    <location>
        <begin position="51"/>
        <end position="68"/>
    </location>
</feature>
<evidence type="ECO:0000256" key="8">
    <source>
        <dbReference type="ARBA" id="ARBA00023012"/>
    </source>
</evidence>